<dbReference type="EMBL" id="BDSA01000001">
    <property type="protein sequence ID" value="GBE59214.1"/>
    <property type="molecule type" value="Genomic_DNA"/>
</dbReference>
<dbReference type="OrthoDB" id="676979at2759"/>
<evidence type="ECO:0000256" key="1">
    <source>
        <dbReference type="ARBA" id="ARBA00022614"/>
    </source>
</evidence>
<dbReference type="AlphaFoldDB" id="A0A2H6K896"/>
<gene>
    <name evidence="4" type="ORF">BOVATA_007070</name>
</gene>
<sequence length="407" mass="44907">MILNLSGQPLDSLWDAAISESMDGVGLTFSDVRELHVQMCGLNSLEGLEQFVNLQVLDASNNNIDAFKPLWEMNSLRTVKLRKNRFTSLCARKAGEATVLATADEVDYPVTVVKSAEYSLLDLEANEITCVLAEPDTSVTVGCLLMANNRISEVSGLSAFSGVTMFDLTGNISVDAEDILRIPFGSGPRIFLQECDITNAHRLMDLVEQDEEAELVVPGHITLDHVRVVKVGPIDLGKLLQKEFVEYESEFADFRFAGDQLPRELKTPRDYSDIRLDTAHFVVRTQCPRKNIETITTMVDLGDADKHDFRGRSNTDGSSILGTESGTNSPMSINALDTPTNRDDDTHSPKSFIRSKAFNVDGKEHIPMVEGNRKVIEAVWAEKVDRDLASHFAAMPDTIVRPTDSAA</sequence>
<evidence type="ECO:0000256" key="3">
    <source>
        <dbReference type="SAM" id="MobiDB-lite"/>
    </source>
</evidence>
<comment type="caution">
    <text evidence="4">The sequence shown here is derived from an EMBL/GenBank/DDBJ whole genome shotgun (WGS) entry which is preliminary data.</text>
</comment>
<dbReference type="Proteomes" id="UP000236319">
    <property type="component" value="Unassembled WGS sequence"/>
</dbReference>
<proteinExistence type="predicted"/>
<accession>A0A2H6K896</accession>
<dbReference type="InterPro" id="IPR032675">
    <property type="entry name" value="LRR_dom_sf"/>
</dbReference>
<dbReference type="SUPFAM" id="SSF52058">
    <property type="entry name" value="L domain-like"/>
    <property type="match status" value="1"/>
</dbReference>
<feature type="compositionally biased region" description="Polar residues" evidence="3">
    <location>
        <begin position="314"/>
        <end position="339"/>
    </location>
</feature>
<evidence type="ECO:0000313" key="5">
    <source>
        <dbReference type="Proteomes" id="UP000236319"/>
    </source>
</evidence>
<name>A0A2H6K896_9APIC</name>
<evidence type="ECO:0000313" key="4">
    <source>
        <dbReference type="EMBL" id="GBE59214.1"/>
    </source>
</evidence>
<evidence type="ECO:0000256" key="2">
    <source>
        <dbReference type="ARBA" id="ARBA00022737"/>
    </source>
</evidence>
<dbReference type="GeneID" id="39872984"/>
<dbReference type="Gene3D" id="3.80.10.10">
    <property type="entry name" value="Ribonuclease Inhibitor"/>
    <property type="match status" value="1"/>
</dbReference>
<dbReference type="PROSITE" id="PS51450">
    <property type="entry name" value="LRR"/>
    <property type="match status" value="1"/>
</dbReference>
<dbReference type="InterPro" id="IPR001611">
    <property type="entry name" value="Leu-rich_rpt"/>
</dbReference>
<dbReference type="VEuPathDB" id="PiroplasmaDB:BOVATA_007070"/>
<feature type="region of interest" description="Disordered" evidence="3">
    <location>
        <begin position="305"/>
        <end position="350"/>
    </location>
</feature>
<keyword evidence="2" id="KW-0677">Repeat</keyword>
<dbReference type="RefSeq" id="XP_028865457.1">
    <property type="nucleotide sequence ID" value="XM_029009624.1"/>
</dbReference>
<keyword evidence="1" id="KW-0433">Leucine-rich repeat</keyword>
<dbReference type="PANTHER" id="PTHR46652:SF3">
    <property type="entry name" value="LEUCINE-RICH REPEAT-CONTAINING PROTEIN 9"/>
    <property type="match status" value="1"/>
</dbReference>
<keyword evidence="5" id="KW-1185">Reference proteome</keyword>
<protein>
    <submittedName>
        <fullName evidence="4">Internalin A S-layer, putative</fullName>
    </submittedName>
</protein>
<dbReference type="PANTHER" id="PTHR46652">
    <property type="entry name" value="LEUCINE-RICH REPEAT AND IQ DOMAIN-CONTAINING PROTEIN 1-RELATED"/>
    <property type="match status" value="1"/>
</dbReference>
<dbReference type="InterPro" id="IPR050836">
    <property type="entry name" value="SDS22/Internalin_LRR"/>
</dbReference>
<reference evidence="4 5" key="1">
    <citation type="journal article" date="2017" name="BMC Genomics">
        <title>Whole-genome assembly of Babesia ovata and comparative genomics between closely related pathogens.</title>
        <authorList>
            <person name="Yamagishi J."/>
            <person name="Asada M."/>
            <person name="Hakimi H."/>
            <person name="Tanaka T.Q."/>
            <person name="Sugimoto C."/>
            <person name="Kawazu S."/>
        </authorList>
    </citation>
    <scope>NUCLEOTIDE SEQUENCE [LARGE SCALE GENOMIC DNA]</scope>
    <source>
        <strain evidence="4 5">Miyake</strain>
    </source>
</reference>
<organism evidence="4 5">
    <name type="scientific">Babesia ovata</name>
    <dbReference type="NCBI Taxonomy" id="189622"/>
    <lineage>
        <taxon>Eukaryota</taxon>
        <taxon>Sar</taxon>
        <taxon>Alveolata</taxon>
        <taxon>Apicomplexa</taxon>
        <taxon>Aconoidasida</taxon>
        <taxon>Piroplasmida</taxon>
        <taxon>Babesiidae</taxon>
        <taxon>Babesia</taxon>
    </lineage>
</organism>